<reference evidence="1 2" key="1">
    <citation type="journal article" date="2016" name="Nat. Commun.">
        <title>Thousands of microbial genomes shed light on interconnected biogeochemical processes in an aquifer system.</title>
        <authorList>
            <person name="Anantharaman K."/>
            <person name="Brown C.T."/>
            <person name="Hug L.A."/>
            <person name="Sharon I."/>
            <person name="Castelle C.J."/>
            <person name="Probst A.J."/>
            <person name="Thomas B.C."/>
            <person name="Singh A."/>
            <person name="Wilkins M.J."/>
            <person name="Karaoz U."/>
            <person name="Brodie E.L."/>
            <person name="Williams K.H."/>
            <person name="Hubbard S.S."/>
            <person name="Banfield J.F."/>
        </authorList>
    </citation>
    <scope>NUCLEOTIDE SEQUENCE [LARGE SCALE GENOMIC DNA]</scope>
</reference>
<name>A0A1F8E9Y4_9BACT</name>
<dbReference type="Proteomes" id="UP000178520">
    <property type="component" value="Unassembled WGS sequence"/>
</dbReference>
<comment type="caution">
    <text evidence="1">The sequence shown here is derived from an EMBL/GenBank/DDBJ whole genome shotgun (WGS) entry which is preliminary data.</text>
</comment>
<dbReference type="AlphaFoldDB" id="A0A1F8E9Y4"/>
<accession>A0A1F8E9Y4</accession>
<organism evidence="1 2">
    <name type="scientific">Candidatus Yanofskybacteria bacterium RIFCSPHIGHO2_01_FULL_41_21</name>
    <dbReference type="NCBI Taxonomy" id="1802660"/>
    <lineage>
        <taxon>Bacteria</taxon>
        <taxon>Candidatus Yanofskyibacteriota</taxon>
    </lineage>
</organism>
<gene>
    <name evidence="1" type="ORF">A2735_03440</name>
</gene>
<evidence type="ECO:0000313" key="2">
    <source>
        <dbReference type="Proteomes" id="UP000178520"/>
    </source>
</evidence>
<sequence length="182" mass="20672">MTNKIEELIGRYPRLPVLLANTSASKMIQLIKDKAIDPVFDDGRMIQKIHSWPQPAKGVAEWVMYFLSGSVRTVPQSNHPVVLVFQEALAESLTQVGIKFNEISTAERKEVIDLMTPIARSRIAGAVEDDHNFKVRLNTILGSAIDWTEIIQEADNSISRFSEKTQAHREARKASGWRRFLW</sequence>
<evidence type="ECO:0000313" key="1">
    <source>
        <dbReference type="EMBL" id="OGM97633.1"/>
    </source>
</evidence>
<proteinExistence type="predicted"/>
<protein>
    <submittedName>
        <fullName evidence="1">Uncharacterized protein</fullName>
    </submittedName>
</protein>
<dbReference type="STRING" id="1802660.A2735_03440"/>
<dbReference type="EMBL" id="MGJA01000010">
    <property type="protein sequence ID" value="OGM97633.1"/>
    <property type="molecule type" value="Genomic_DNA"/>
</dbReference>